<dbReference type="InterPro" id="IPR007049">
    <property type="entry name" value="Carb-sel_porin_OprB"/>
</dbReference>
<reference evidence="2" key="1">
    <citation type="submission" date="2016-10" db="EMBL/GenBank/DDBJ databases">
        <title>Sequence of Gallionella enrichment culture.</title>
        <authorList>
            <person name="Poehlein A."/>
            <person name="Muehling M."/>
            <person name="Daniel R."/>
        </authorList>
    </citation>
    <scope>NUCLEOTIDE SEQUENCE</scope>
</reference>
<dbReference type="AlphaFoldDB" id="A0A1J5RGB7"/>
<evidence type="ECO:0000256" key="1">
    <source>
        <dbReference type="SAM" id="MobiDB-lite"/>
    </source>
</evidence>
<dbReference type="GO" id="GO:0008643">
    <property type="term" value="P:carbohydrate transport"/>
    <property type="evidence" value="ECO:0007669"/>
    <property type="project" value="InterPro"/>
</dbReference>
<dbReference type="Pfam" id="PF04966">
    <property type="entry name" value="OprB"/>
    <property type="match status" value="1"/>
</dbReference>
<comment type="caution">
    <text evidence="2">The sequence shown here is derived from an EMBL/GenBank/DDBJ whole genome shotgun (WGS) entry which is preliminary data.</text>
</comment>
<dbReference type="EMBL" id="MLJW01000363">
    <property type="protein sequence ID" value="OIQ88675.1"/>
    <property type="molecule type" value="Genomic_DNA"/>
</dbReference>
<evidence type="ECO:0000313" key="2">
    <source>
        <dbReference type="EMBL" id="OIQ88675.1"/>
    </source>
</evidence>
<gene>
    <name evidence="2" type="ORF">GALL_294580</name>
</gene>
<dbReference type="Gene3D" id="2.40.160.180">
    <property type="entry name" value="Carbohydrate-selective porin OprB"/>
    <property type="match status" value="1"/>
</dbReference>
<dbReference type="InterPro" id="IPR038673">
    <property type="entry name" value="OprB_sf"/>
</dbReference>
<proteinExistence type="predicted"/>
<dbReference type="GO" id="GO:0016020">
    <property type="term" value="C:membrane"/>
    <property type="evidence" value="ECO:0007669"/>
    <property type="project" value="InterPro"/>
</dbReference>
<sequence length="477" mass="51857">MRYPSHDRIEISSFILPFIILLGGFSISTHCHADTAMNGPDGSPANVTPAPASLPPSSATSDADAPGAWNLFGQFTNVTQWHPGFSAPYSGPNSLDSGSRHADTNDMTLYAGVRLWQGGEIYLNPEIDEGFGLNNTLGLAGFSSGEAYKIGKPYPYLRLPRAFFRQVITLGGVRQKIESAANQLAGSTSADNIVVTIGKFSVVDIFDTNAYAHDPRSDFMNWSIVDAGAFDYAADSWGYTYGGAAEWTQSWWTLRGGLFALSKTPNNEYIQKDFSQYSLIVEAEERHQWFGHGGKLKLLGFVNRGLMASYADAVRRGQSTGTTPNVADVRQFGSRPGLAINLEQELAADLGLFARASMNDGSKESYDFTDINRSVSAGLSLRGNRWGRQDDTVGVAVAVNGISSAAREYFAAGGLGILIGDGQLPSYGTEKILETYYALNLNQHFKLSMDYQYIVNPAYNPDRGPVSIFGFRVHAEF</sequence>
<feature type="region of interest" description="Disordered" evidence="1">
    <location>
        <begin position="36"/>
        <end position="63"/>
    </location>
</feature>
<dbReference type="GO" id="GO:0015288">
    <property type="term" value="F:porin activity"/>
    <property type="evidence" value="ECO:0007669"/>
    <property type="project" value="InterPro"/>
</dbReference>
<name>A0A1J5RGB7_9ZZZZ</name>
<accession>A0A1J5RGB7</accession>
<feature type="compositionally biased region" description="Low complexity" evidence="1">
    <location>
        <begin position="48"/>
        <end position="63"/>
    </location>
</feature>
<organism evidence="2">
    <name type="scientific">mine drainage metagenome</name>
    <dbReference type="NCBI Taxonomy" id="410659"/>
    <lineage>
        <taxon>unclassified sequences</taxon>
        <taxon>metagenomes</taxon>
        <taxon>ecological metagenomes</taxon>
    </lineage>
</organism>
<protein>
    <submittedName>
        <fullName evidence="2">Carbohydrate-selective porin, OprB family</fullName>
    </submittedName>
</protein>